<dbReference type="InterPro" id="IPR004045">
    <property type="entry name" value="Glutathione_S-Trfase_N"/>
</dbReference>
<feature type="compositionally biased region" description="Polar residues" evidence="6">
    <location>
        <begin position="170"/>
        <end position="189"/>
    </location>
</feature>
<comment type="caution">
    <text evidence="8">The sequence shown here is derived from an EMBL/GenBank/DDBJ whole genome shotgun (WGS) entry which is preliminary data.</text>
</comment>
<dbReference type="PROSITE" id="PS50005">
    <property type="entry name" value="TPR"/>
    <property type="match status" value="1"/>
</dbReference>
<feature type="repeat" description="TPR" evidence="5">
    <location>
        <begin position="366"/>
        <end position="399"/>
    </location>
</feature>
<dbReference type="SUPFAM" id="SSF47616">
    <property type="entry name" value="GST C-terminal domain-like"/>
    <property type="match status" value="1"/>
</dbReference>
<dbReference type="InterPro" id="IPR036282">
    <property type="entry name" value="Glutathione-S-Trfase_C_sf"/>
</dbReference>
<gene>
    <name evidence="8" type="ORF">GH714_019192</name>
</gene>
<evidence type="ECO:0000259" key="7">
    <source>
        <dbReference type="PROSITE" id="PS50404"/>
    </source>
</evidence>
<dbReference type="InterPro" id="IPR011990">
    <property type="entry name" value="TPR-like_helical_dom_sf"/>
</dbReference>
<dbReference type="GO" id="GO:0005737">
    <property type="term" value="C:cytoplasm"/>
    <property type="evidence" value="ECO:0007669"/>
    <property type="project" value="InterPro"/>
</dbReference>
<evidence type="ECO:0000256" key="2">
    <source>
        <dbReference type="ARBA" id="ARBA00012452"/>
    </source>
</evidence>
<protein>
    <recommendedName>
        <fullName evidence="2">glutathione transferase</fullName>
        <ecNumber evidence="2">2.5.1.18</ecNumber>
    </recommendedName>
</protein>
<dbReference type="Pfam" id="PF14559">
    <property type="entry name" value="TPR_19"/>
    <property type="match status" value="1"/>
</dbReference>
<keyword evidence="5" id="KW-0802">TPR repeat</keyword>
<dbReference type="PROSITE" id="PS50404">
    <property type="entry name" value="GST_NTER"/>
    <property type="match status" value="1"/>
</dbReference>
<dbReference type="SFLD" id="SFLDS00019">
    <property type="entry name" value="Glutathione_Transferase_(cytos"/>
    <property type="match status" value="1"/>
</dbReference>
<evidence type="ECO:0000256" key="4">
    <source>
        <dbReference type="ARBA" id="ARBA00047960"/>
    </source>
</evidence>
<dbReference type="Gene3D" id="3.40.30.10">
    <property type="entry name" value="Glutaredoxin"/>
    <property type="match status" value="1"/>
</dbReference>
<comment type="similarity">
    <text evidence="1">Belongs to the GST superfamily. Zeta family.</text>
</comment>
<evidence type="ECO:0000256" key="6">
    <source>
        <dbReference type="SAM" id="MobiDB-lite"/>
    </source>
</evidence>
<sequence>MATVEEPKNKLKLYSYWRSSCSCRVRIALNLKGLSYEYIPVNLVKGEQFNPEILKLNPLGYVPVLVDGDFVVSDSFAILMYLDEKYPQHPLLPRDLHKKAINYQAANIVSSSIQPLQNLAVLKFIEEKVSPDEKLPWVQYHIRNGFADSISSAIKVHEAYNELPAFQNGMPENQPDTPSSRLLKSTGSKGNKGIEKGDFDGFALDMSTEEEEEEEEDGEEVEEDEDDGELEEQDNDNSVGRIEADVAADGSGVRFYQQFDHVEYEALAAKKRKGLGDCEGAGSGKKARQEDISGASMDEIMEAMNYGIRRKSRKLKKRGRRKGSKNKLSPKITKMLGDATVLYAHGRYEEAISVLNEVVRLAPHVPDSYHTLGLVHIALGNTEKAMGFYTIAARLMPKDSPLWRVLFDWHK</sequence>
<dbReference type="GO" id="GO:0006559">
    <property type="term" value="P:L-phenylalanine catabolic process"/>
    <property type="evidence" value="ECO:0007669"/>
    <property type="project" value="TreeGrafter"/>
</dbReference>
<accession>A0A6A6MY04</accession>
<evidence type="ECO:0000256" key="3">
    <source>
        <dbReference type="ARBA" id="ARBA00022679"/>
    </source>
</evidence>
<feature type="compositionally biased region" description="Acidic residues" evidence="6">
    <location>
        <begin position="207"/>
        <end position="235"/>
    </location>
</feature>
<dbReference type="InterPro" id="IPR019734">
    <property type="entry name" value="TPR_rpt"/>
</dbReference>
<name>A0A6A6MY04_HEVBR</name>
<dbReference type="PANTHER" id="PTHR42673">
    <property type="entry name" value="MALEYLACETOACETATE ISOMERASE"/>
    <property type="match status" value="1"/>
</dbReference>
<feature type="region of interest" description="Disordered" evidence="6">
    <location>
        <begin position="166"/>
        <end position="241"/>
    </location>
</feature>
<dbReference type="AlphaFoldDB" id="A0A6A6MY04"/>
<keyword evidence="9" id="KW-1185">Reference proteome</keyword>
<feature type="domain" description="GST N-terminal" evidence="7">
    <location>
        <begin position="9"/>
        <end position="90"/>
    </location>
</feature>
<dbReference type="EMBL" id="JAAGAX010000004">
    <property type="protein sequence ID" value="KAF2317266.1"/>
    <property type="molecule type" value="Genomic_DNA"/>
</dbReference>
<dbReference type="InterPro" id="IPR005955">
    <property type="entry name" value="GST_Zeta"/>
</dbReference>
<evidence type="ECO:0000256" key="5">
    <source>
        <dbReference type="PROSITE-ProRule" id="PRU00339"/>
    </source>
</evidence>
<dbReference type="GO" id="GO:0006749">
    <property type="term" value="P:glutathione metabolic process"/>
    <property type="evidence" value="ECO:0007669"/>
    <property type="project" value="TreeGrafter"/>
</dbReference>
<dbReference type="InterPro" id="IPR040079">
    <property type="entry name" value="Glutathione_S-Trfase"/>
</dbReference>
<reference evidence="8 9" key="1">
    <citation type="journal article" date="2020" name="Mol. Plant">
        <title>The Chromosome-Based Rubber Tree Genome Provides New Insights into Spurge Genome Evolution and Rubber Biosynthesis.</title>
        <authorList>
            <person name="Liu J."/>
            <person name="Shi C."/>
            <person name="Shi C.C."/>
            <person name="Li W."/>
            <person name="Zhang Q.J."/>
            <person name="Zhang Y."/>
            <person name="Li K."/>
            <person name="Lu H.F."/>
            <person name="Shi C."/>
            <person name="Zhu S.T."/>
            <person name="Xiao Z.Y."/>
            <person name="Nan H."/>
            <person name="Yue Y."/>
            <person name="Zhu X.G."/>
            <person name="Wu Y."/>
            <person name="Hong X.N."/>
            <person name="Fan G.Y."/>
            <person name="Tong Y."/>
            <person name="Zhang D."/>
            <person name="Mao C.L."/>
            <person name="Liu Y.L."/>
            <person name="Hao S.J."/>
            <person name="Liu W.Q."/>
            <person name="Lv M.Q."/>
            <person name="Zhang H.B."/>
            <person name="Liu Y."/>
            <person name="Hu-Tang G.R."/>
            <person name="Wang J.P."/>
            <person name="Wang J.H."/>
            <person name="Sun Y.H."/>
            <person name="Ni S.B."/>
            <person name="Chen W.B."/>
            <person name="Zhang X.C."/>
            <person name="Jiao Y.N."/>
            <person name="Eichler E.E."/>
            <person name="Li G.H."/>
            <person name="Liu X."/>
            <person name="Gao L.Z."/>
        </authorList>
    </citation>
    <scope>NUCLEOTIDE SEQUENCE [LARGE SCALE GENOMIC DNA]</scope>
    <source>
        <strain evidence="9">cv. GT1</strain>
        <tissue evidence="8">Leaf</tissue>
    </source>
</reference>
<dbReference type="GO" id="GO:0004364">
    <property type="term" value="F:glutathione transferase activity"/>
    <property type="evidence" value="ECO:0007669"/>
    <property type="project" value="UniProtKB-EC"/>
</dbReference>
<evidence type="ECO:0000313" key="8">
    <source>
        <dbReference type="EMBL" id="KAF2317266.1"/>
    </source>
</evidence>
<dbReference type="SFLD" id="SFLDG00358">
    <property type="entry name" value="Main_(cytGST)"/>
    <property type="match status" value="1"/>
</dbReference>
<comment type="catalytic activity">
    <reaction evidence="4">
        <text>RX + glutathione = an S-substituted glutathione + a halide anion + H(+)</text>
        <dbReference type="Rhea" id="RHEA:16437"/>
        <dbReference type="ChEBI" id="CHEBI:15378"/>
        <dbReference type="ChEBI" id="CHEBI:16042"/>
        <dbReference type="ChEBI" id="CHEBI:17792"/>
        <dbReference type="ChEBI" id="CHEBI:57925"/>
        <dbReference type="ChEBI" id="CHEBI:90779"/>
        <dbReference type="EC" id="2.5.1.18"/>
    </reaction>
</comment>
<keyword evidence="3" id="KW-0808">Transferase</keyword>
<dbReference type="Pfam" id="PF02798">
    <property type="entry name" value="GST_N"/>
    <property type="match status" value="1"/>
</dbReference>
<dbReference type="FunFam" id="3.40.30.10:FF:000100">
    <property type="entry name" value="Glutathione S-transferase Z1"/>
    <property type="match status" value="1"/>
</dbReference>
<dbReference type="Gene3D" id="1.25.40.10">
    <property type="entry name" value="Tetratricopeptide repeat domain"/>
    <property type="match status" value="1"/>
</dbReference>
<dbReference type="InterPro" id="IPR036249">
    <property type="entry name" value="Thioredoxin-like_sf"/>
</dbReference>
<dbReference type="EC" id="2.5.1.18" evidence="2"/>
<dbReference type="CDD" id="cd03042">
    <property type="entry name" value="GST_N_Zeta"/>
    <property type="match status" value="1"/>
</dbReference>
<dbReference type="NCBIfam" id="TIGR01262">
    <property type="entry name" value="maiA"/>
    <property type="match status" value="1"/>
</dbReference>
<dbReference type="InterPro" id="IPR034333">
    <property type="entry name" value="GST_Zeta_N"/>
</dbReference>
<dbReference type="Gene3D" id="1.20.1050.10">
    <property type="match status" value="1"/>
</dbReference>
<evidence type="ECO:0000256" key="1">
    <source>
        <dbReference type="ARBA" id="ARBA00010007"/>
    </source>
</evidence>
<dbReference type="PANTHER" id="PTHR42673:SF4">
    <property type="entry name" value="MALEYLACETOACETATE ISOMERASE"/>
    <property type="match status" value="1"/>
</dbReference>
<dbReference type="SUPFAM" id="SSF48452">
    <property type="entry name" value="TPR-like"/>
    <property type="match status" value="1"/>
</dbReference>
<dbReference type="SMART" id="SM00028">
    <property type="entry name" value="TPR"/>
    <property type="match status" value="2"/>
</dbReference>
<dbReference type="Proteomes" id="UP000467840">
    <property type="component" value="Chromosome 6"/>
</dbReference>
<dbReference type="GO" id="GO:0016034">
    <property type="term" value="F:maleylacetoacetate isomerase activity"/>
    <property type="evidence" value="ECO:0007669"/>
    <property type="project" value="TreeGrafter"/>
</dbReference>
<organism evidence="8 9">
    <name type="scientific">Hevea brasiliensis</name>
    <name type="common">Para rubber tree</name>
    <name type="synonym">Siphonia brasiliensis</name>
    <dbReference type="NCBI Taxonomy" id="3981"/>
    <lineage>
        <taxon>Eukaryota</taxon>
        <taxon>Viridiplantae</taxon>
        <taxon>Streptophyta</taxon>
        <taxon>Embryophyta</taxon>
        <taxon>Tracheophyta</taxon>
        <taxon>Spermatophyta</taxon>
        <taxon>Magnoliopsida</taxon>
        <taxon>eudicotyledons</taxon>
        <taxon>Gunneridae</taxon>
        <taxon>Pentapetalae</taxon>
        <taxon>rosids</taxon>
        <taxon>fabids</taxon>
        <taxon>Malpighiales</taxon>
        <taxon>Euphorbiaceae</taxon>
        <taxon>Crotonoideae</taxon>
        <taxon>Micrandreae</taxon>
        <taxon>Hevea</taxon>
    </lineage>
</organism>
<evidence type="ECO:0000313" key="9">
    <source>
        <dbReference type="Proteomes" id="UP000467840"/>
    </source>
</evidence>
<proteinExistence type="inferred from homology"/>
<dbReference type="SUPFAM" id="SSF52833">
    <property type="entry name" value="Thioredoxin-like"/>
    <property type="match status" value="1"/>
</dbReference>